<evidence type="ECO:0000256" key="2">
    <source>
        <dbReference type="ARBA" id="ARBA00022695"/>
    </source>
</evidence>
<keyword evidence="10" id="KW-1185">Reference proteome</keyword>
<dbReference type="InterPro" id="IPR050951">
    <property type="entry name" value="Retrovirus_Pol_polyprotein"/>
</dbReference>
<dbReference type="Pfam" id="PF17917">
    <property type="entry name" value="RT_RNaseH"/>
    <property type="match status" value="1"/>
</dbReference>
<keyword evidence="2" id="KW-0548">Nucleotidyltransferase</keyword>
<keyword evidence="1" id="KW-0808">Transferase</keyword>
<keyword evidence="3" id="KW-0540">Nuclease</keyword>
<dbReference type="EMBL" id="JWZT01001610">
    <property type="protein sequence ID" value="KII71822.1"/>
    <property type="molecule type" value="Genomic_DNA"/>
</dbReference>
<dbReference type="AlphaFoldDB" id="A0A0C2NCX2"/>
<proteinExistence type="predicted"/>
<evidence type="ECO:0000259" key="7">
    <source>
        <dbReference type="Pfam" id="PF00078"/>
    </source>
</evidence>
<feature type="domain" description="Reverse transcriptase RNase H-like" evidence="8">
    <location>
        <begin position="175"/>
        <end position="248"/>
    </location>
</feature>
<accession>A0A0C2NCX2</accession>
<evidence type="ECO:0000256" key="3">
    <source>
        <dbReference type="ARBA" id="ARBA00022722"/>
    </source>
</evidence>
<reference evidence="9 10" key="1">
    <citation type="journal article" date="2014" name="Genome Biol. Evol.">
        <title>The genome of the myxosporean Thelohanellus kitauei shows adaptations to nutrient acquisition within its fish host.</title>
        <authorList>
            <person name="Yang Y."/>
            <person name="Xiong J."/>
            <person name="Zhou Z."/>
            <person name="Huo F."/>
            <person name="Miao W."/>
            <person name="Ran C."/>
            <person name="Liu Y."/>
            <person name="Zhang J."/>
            <person name="Feng J."/>
            <person name="Wang M."/>
            <person name="Wang M."/>
            <person name="Wang L."/>
            <person name="Yao B."/>
        </authorList>
    </citation>
    <scope>NUCLEOTIDE SEQUENCE [LARGE SCALE GENOMIC DNA]</scope>
    <source>
        <strain evidence="9">Wuqing</strain>
    </source>
</reference>
<dbReference type="OrthoDB" id="9049943at2759"/>
<comment type="caution">
    <text evidence="9">The sequence shown here is derived from an EMBL/GenBank/DDBJ whole genome shotgun (WGS) entry which is preliminary data.</text>
</comment>
<dbReference type="InterPro" id="IPR000477">
    <property type="entry name" value="RT_dom"/>
</dbReference>
<evidence type="ECO:0000259" key="8">
    <source>
        <dbReference type="Pfam" id="PF17917"/>
    </source>
</evidence>
<evidence type="ECO:0000313" key="9">
    <source>
        <dbReference type="EMBL" id="KII71822.1"/>
    </source>
</evidence>
<dbReference type="GO" id="GO:0003964">
    <property type="term" value="F:RNA-directed DNA polymerase activity"/>
    <property type="evidence" value="ECO:0007669"/>
    <property type="project" value="UniProtKB-KW"/>
</dbReference>
<feature type="domain" description="Reverse transcriptase" evidence="7">
    <location>
        <begin position="80"/>
        <end position="138"/>
    </location>
</feature>
<dbReference type="InterPro" id="IPR043502">
    <property type="entry name" value="DNA/RNA_pol_sf"/>
</dbReference>
<dbReference type="InterPro" id="IPR043128">
    <property type="entry name" value="Rev_trsase/Diguanyl_cyclase"/>
</dbReference>
<organism evidence="9 10">
    <name type="scientific">Thelohanellus kitauei</name>
    <name type="common">Myxosporean</name>
    <dbReference type="NCBI Taxonomy" id="669202"/>
    <lineage>
        <taxon>Eukaryota</taxon>
        <taxon>Metazoa</taxon>
        <taxon>Cnidaria</taxon>
        <taxon>Myxozoa</taxon>
        <taxon>Myxosporea</taxon>
        <taxon>Bivalvulida</taxon>
        <taxon>Platysporina</taxon>
        <taxon>Myxobolidae</taxon>
        <taxon>Thelohanellus</taxon>
    </lineage>
</organism>
<evidence type="ECO:0000256" key="4">
    <source>
        <dbReference type="ARBA" id="ARBA00022759"/>
    </source>
</evidence>
<dbReference type="SUPFAM" id="SSF56672">
    <property type="entry name" value="DNA/RNA polymerases"/>
    <property type="match status" value="1"/>
</dbReference>
<keyword evidence="5" id="KW-0378">Hydrolase</keyword>
<sequence>MFPDLFTNNLGCTEKYLQKFRSNLTMVQWYFKARPVFYAKKTLIEKELDHVVKNEILVETNYSDCASPIVFHYKKDGVDEKSQEITDINTHRGLFQYTRLPFGLASAPSIVQHTMDQIPDCLPMVYCYLDDIMLVYCGVVISKEGIRKPLSRLKAIHGMPEPENESELRCFASLDIVLAMDASSCGIRAMISHKFHSGEERPNASASRVFTAAEKNYFGNEKEGLEIGIQRCAIFLYGISFEIHYRHSEENANDDAFSWLPLQKYRDDVKKEYPLIAKLSAEFNAINRDNLVRGTLKDSILSESSFVFERFNFYRRERLAEESLTNYALVLRRAAKNCRFVSKIEESLRDKFAVGQNRKRNQEKLFMRVKDTDTPFSDVFKFTTSLEGAEKDRRKLEDVGEENCLRCSESWHNNLAECRCHGKTCHFCRIKGHLQKACLKQKKKTLEVKDNKQSDRNLNQTSDSDIILFPIVLTKLKIINKVKAICIYVKLNGVLTQMDFDTGATVSCIDEEIRRGINKHPMGTPIVNIIKPDGSVRIHGDFKVTISKYIKLTN</sequence>
<dbReference type="InterPro" id="IPR041373">
    <property type="entry name" value="RT_RNaseH"/>
</dbReference>
<keyword evidence="6" id="KW-0695">RNA-directed DNA polymerase</keyword>
<dbReference type="GO" id="GO:0004519">
    <property type="term" value="F:endonuclease activity"/>
    <property type="evidence" value="ECO:0007669"/>
    <property type="project" value="UniProtKB-KW"/>
</dbReference>
<keyword evidence="4" id="KW-0255">Endonuclease</keyword>
<protein>
    <submittedName>
        <fullName evidence="9">Uncharacterized protein</fullName>
    </submittedName>
</protein>
<evidence type="ECO:0000256" key="5">
    <source>
        <dbReference type="ARBA" id="ARBA00022801"/>
    </source>
</evidence>
<evidence type="ECO:0000256" key="1">
    <source>
        <dbReference type="ARBA" id="ARBA00022679"/>
    </source>
</evidence>
<dbReference type="PANTHER" id="PTHR37984">
    <property type="entry name" value="PROTEIN CBG26694"/>
    <property type="match status" value="1"/>
</dbReference>
<dbReference type="PANTHER" id="PTHR37984:SF5">
    <property type="entry name" value="PROTEIN NYNRIN-LIKE"/>
    <property type="match status" value="1"/>
</dbReference>
<evidence type="ECO:0000313" key="10">
    <source>
        <dbReference type="Proteomes" id="UP000031668"/>
    </source>
</evidence>
<dbReference type="GO" id="GO:0016787">
    <property type="term" value="F:hydrolase activity"/>
    <property type="evidence" value="ECO:0007669"/>
    <property type="project" value="UniProtKB-KW"/>
</dbReference>
<dbReference type="Gene3D" id="3.30.70.270">
    <property type="match status" value="1"/>
</dbReference>
<dbReference type="Gene3D" id="3.10.10.10">
    <property type="entry name" value="HIV Type 1 Reverse Transcriptase, subunit A, domain 1"/>
    <property type="match status" value="1"/>
</dbReference>
<dbReference type="Proteomes" id="UP000031668">
    <property type="component" value="Unassembled WGS sequence"/>
</dbReference>
<name>A0A0C2NCX2_THEKT</name>
<gene>
    <name evidence="9" type="ORF">RF11_01366</name>
</gene>
<dbReference type="Pfam" id="PF00078">
    <property type="entry name" value="RVT_1"/>
    <property type="match status" value="1"/>
</dbReference>
<evidence type="ECO:0000256" key="6">
    <source>
        <dbReference type="ARBA" id="ARBA00022918"/>
    </source>
</evidence>